<proteinExistence type="predicted"/>
<name>A0ABR1IRN5_9AGAR</name>
<evidence type="ECO:0008006" key="3">
    <source>
        <dbReference type="Google" id="ProtNLM"/>
    </source>
</evidence>
<dbReference type="Proteomes" id="UP001498398">
    <property type="component" value="Unassembled WGS sequence"/>
</dbReference>
<sequence>MGQLWQIVNLDKRQTLKCEFWEQFFYPNGLATLLRVDFNNDAPSEHGSASWVGDRIVCVGDYTDEMPAGLLTEKEMRQAERYEMLWEFFSNFDDITRWFYSSVDLKPKVGVTYALRNLSKHEFVLNNFLFKSGRLQCGFGGFLASRICWSADTGISMAYEPRWPGDPCLTQGRWAGDRFDVVKSDFKRNGETWKDVTEDAINELRQIWISDLESDEDHFELVRYNGSFDKPFSVPVEIIRLICELAADDMATATALRLVSKTVSSWITPILYRKPIISSQLASTAFKDSIKAHSKLGQFVRRLYHSPTSAPLEKLPNLQVLFTSKLPNNVQGQWPHLWFIMCAPNLKNVLPKRPASSLFKNVTHLCINSADLKILSKCGPKKFPRLTHLIINVLSVLEDVARILDLFSGLEMVLLVAETYYPDLGCYPRPFTGDV</sequence>
<organism evidence="1 2">
    <name type="scientific">Marasmiellus scandens</name>
    <dbReference type="NCBI Taxonomy" id="2682957"/>
    <lineage>
        <taxon>Eukaryota</taxon>
        <taxon>Fungi</taxon>
        <taxon>Dikarya</taxon>
        <taxon>Basidiomycota</taxon>
        <taxon>Agaricomycotina</taxon>
        <taxon>Agaricomycetes</taxon>
        <taxon>Agaricomycetidae</taxon>
        <taxon>Agaricales</taxon>
        <taxon>Marasmiineae</taxon>
        <taxon>Omphalotaceae</taxon>
        <taxon>Marasmiellus</taxon>
    </lineage>
</organism>
<evidence type="ECO:0000313" key="2">
    <source>
        <dbReference type="Proteomes" id="UP001498398"/>
    </source>
</evidence>
<reference evidence="1 2" key="1">
    <citation type="submission" date="2024-01" db="EMBL/GenBank/DDBJ databases">
        <title>A draft genome for the cacao thread blight pathogen Marasmiellus scandens.</title>
        <authorList>
            <person name="Baruah I.K."/>
            <person name="Leung J."/>
            <person name="Bukari Y."/>
            <person name="Amoako-Attah I."/>
            <person name="Meinhardt L.W."/>
            <person name="Bailey B.A."/>
            <person name="Cohen S.P."/>
        </authorList>
    </citation>
    <scope>NUCLEOTIDE SEQUENCE [LARGE SCALE GENOMIC DNA]</scope>
    <source>
        <strain evidence="1 2">GH-19</strain>
    </source>
</reference>
<protein>
    <recommendedName>
        <fullName evidence="3">F-box domain-containing protein</fullName>
    </recommendedName>
</protein>
<gene>
    <name evidence="1" type="ORF">VKT23_018961</name>
</gene>
<dbReference type="EMBL" id="JBANRG010000091">
    <property type="protein sequence ID" value="KAK7436707.1"/>
    <property type="molecule type" value="Genomic_DNA"/>
</dbReference>
<comment type="caution">
    <text evidence="1">The sequence shown here is derived from an EMBL/GenBank/DDBJ whole genome shotgun (WGS) entry which is preliminary data.</text>
</comment>
<evidence type="ECO:0000313" key="1">
    <source>
        <dbReference type="EMBL" id="KAK7436707.1"/>
    </source>
</evidence>
<keyword evidence="2" id="KW-1185">Reference proteome</keyword>
<accession>A0ABR1IRN5</accession>